<reference evidence="9" key="2">
    <citation type="journal article" date="2021" name="PeerJ">
        <title>Extensive microbial diversity within the chicken gut microbiome revealed by metagenomics and culture.</title>
        <authorList>
            <person name="Gilroy R."/>
            <person name="Ravi A."/>
            <person name="Getino M."/>
            <person name="Pursley I."/>
            <person name="Horton D.L."/>
            <person name="Alikhan N.F."/>
            <person name="Baker D."/>
            <person name="Gharbi K."/>
            <person name="Hall N."/>
            <person name="Watson M."/>
            <person name="Adriaenssens E.M."/>
            <person name="Foster-Nyarko E."/>
            <person name="Jarju S."/>
            <person name="Secka A."/>
            <person name="Antonio M."/>
            <person name="Oren A."/>
            <person name="Chaudhuri R.R."/>
            <person name="La Ragione R."/>
            <person name="Hildebrand F."/>
            <person name="Pallen M.J."/>
        </authorList>
    </citation>
    <scope>NUCLEOTIDE SEQUENCE</scope>
    <source>
        <strain evidence="9">13766</strain>
    </source>
</reference>
<dbReference type="AlphaFoldDB" id="A0A9D1K6G1"/>
<protein>
    <recommendedName>
        <fullName evidence="7 8">Small ribosomal subunit protein bS20</fullName>
    </recommendedName>
</protein>
<reference evidence="9" key="1">
    <citation type="submission" date="2020-10" db="EMBL/GenBank/DDBJ databases">
        <authorList>
            <person name="Gilroy R."/>
        </authorList>
    </citation>
    <scope>NUCLEOTIDE SEQUENCE</scope>
    <source>
        <strain evidence="9">13766</strain>
    </source>
</reference>
<accession>A0A9D1K6G1</accession>
<evidence type="ECO:0000256" key="1">
    <source>
        <dbReference type="ARBA" id="ARBA00003134"/>
    </source>
</evidence>
<dbReference type="NCBIfam" id="TIGR00029">
    <property type="entry name" value="S20"/>
    <property type="match status" value="1"/>
</dbReference>
<keyword evidence="4 8" id="KW-0694">RNA-binding</keyword>
<keyword evidence="3 8" id="KW-0699">rRNA-binding</keyword>
<evidence type="ECO:0000256" key="2">
    <source>
        <dbReference type="ARBA" id="ARBA00007634"/>
    </source>
</evidence>
<dbReference type="Gene3D" id="1.20.58.110">
    <property type="entry name" value="Ribosomal protein S20"/>
    <property type="match status" value="1"/>
</dbReference>
<proteinExistence type="inferred from homology"/>
<keyword evidence="6 8" id="KW-0687">Ribonucleoprotein</keyword>
<evidence type="ECO:0000256" key="8">
    <source>
        <dbReference type="HAMAP-Rule" id="MF_00500"/>
    </source>
</evidence>
<dbReference type="PANTHER" id="PTHR33398">
    <property type="entry name" value="30S RIBOSOMAL PROTEIN S20"/>
    <property type="match status" value="1"/>
</dbReference>
<evidence type="ECO:0000256" key="3">
    <source>
        <dbReference type="ARBA" id="ARBA00022730"/>
    </source>
</evidence>
<dbReference type="PANTHER" id="PTHR33398:SF1">
    <property type="entry name" value="SMALL RIBOSOMAL SUBUNIT PROTEIN BS20C"/>
    <property type="match status" value="1"/>
</dbReference>
<comment type="function">
    <text evidence="1 8">Binds directly to 16S ribosomal RNA.</text>
</comment>
<dbReference type="GO" id="GO:0006412">
    <property type="term" value="P:translation"/>
    <property type="evidence" value="ECO:0007669"/>
    <property type="project" value="UniProtKB-UniRule"/>
</dbReference>
<dbReference type="HAMAP" id="MF_00500">
    <property type="entry name" value="Ribosomal_bS20"/>
    <property type="match status" value="1"/>
</dbReference>
<evidence type="ECO:0000313" key="9">
    <source>
        <dbReference type="EMBL" id="HIS91843.1"/>
    </source>
</evidence>
<dbReference type="SUPFAM" id="SSF46992">
    <property type="entry name" value="Ribosomal protein S20"/>
    <property type="match status" value="1"/>
</dbReference>
<dbReference type="GO" id="GO:0003735">
    <property type="term" value="F:structural constituent of ribosome"/>
    <property type="evidence" value="ECO:0007669"/>
    <property type="project" value="InterPro"/>
</dbReference>
<dbReference type="GO" id="GO:0005829">
    <property type="term" value="C:cytosol"/>
    <property type="evidence" value="ECO:0007669"/>
    <property type="project" value="TreeGrafter"/>
</dbReference>
<comment type="caution">
    <text evidence="9">The sequence shown here is derived from an EMBL/GenBank/DDBJ whole genome shotgun (WGS) entry which is preliminary data.</text>
</comment>
<evidence type="ECO:0000313" key="10">
    <source>
        <dbReference type="Proteomes" id="UP000824140"/>
    </source>
</evidence>
<dbReference type="Proteomes" id="UP000824140">
    <property type="component" value="Unassembled WGS sequence"/>
</dbReference>
<dbReference type="FunFam" id="1.20.58.110:FF:000001">
    <property type="entry name" value="30S ribosomal protein S20"/>
    <property type="match status" value="1"/>
</dbReference>
<name>A0A9D1K6G1_9FIRM</name>
<comment type="similarity">
    <text evidence="2 8">Belongs to the bacterial ribosomal protein bS20 family.</text>
</comment>
<evidence type="ECO:0000256" key="5">
    <source>
        <dbReference type="ARBA" id="ARBA00022980"/>
    </source>
</evidence>
<sequence>MPNIKSAIKRVKVTEKKNLRNRMIKSAMRTSIKKFDTAISAGTADAKLLSATSGAVDKAAAKGVIHKNAANRKKARLAKRLAKAQ</sequence>
<gene>
    <name evidence="8 9" type="primary">rpsT</name>
    <name evidence="9" type="ORF">IAA84_02380</name>
</gene>
<evidence type="ECO:0000256" key="6">
    <source>
        <dbReference type="ARBA" id="ARBA00023274"/>
    </source>
</evidence>
<dbReference type="GO" id="GO:0070181">
    <property type="term" value="F:small ribosomal subunit rRNA binding"/>
    <property type="evidence" value="ECO:0007669"/>
    <property type="project" value="TreeGrafter"/>
</dbReference>
<keyword evidence="5 8" id="KW-0689">Ribosomal protein</keyword>
<evidence type="ECO:0000256" key="7">
    <source>
        <dbReference type="ARBA" id="ARBA00035136"/>
    </source>
</evidence>
<dbReference type="GO" id="GO:0015935">
    <property type="term" value="C:small ribosomal subunit"/>
    <property type="evidence" value="ECO:0007669"/>
    <property type="project" value="TreeGrafter"/>
</dbReference>
<dbReference type="InterPro" id="IPR002583">
    <property type="entry name" value="Ribosomal_bS20"/>
</dbReference>
<evidence type="ECO:0000256" key="4">
    <source>
        <dbReference type="ARBA" id="ARBA00022884"/>
    </source>
</evidence>
<dbReference type="InterPro" id="IPR036510">
    <property type="entry name" value="Ribosomal_bS20_sf"/>
</dbReference>
<organism evidence="9 10">
    <name type="scientific">Candidatus Alectryocaccomicrobium excrementavium</name>
    <dbReference type="NCBI Taxonomy" id="2840668"/>
    <lineage>
        <taxon>Bacteria</taxon>
        <taxon>Bacillati</taxon>
        <taxon>Bacillota</taxon>
        <taxon>Clostridia</taxon>
        <taxon>Candidatus Alectryocaccomicrobium</taxon>
    </lineage>
</organism>
<dbReference type="EMBL" id="DVJN01000045">
    <property type="protein sequence ID" value="HIS91843.1"/>
    <property type="molecule type" value="Genomic_DNA"/>
</dbReference>
<dbReference type="Pfam" id="PF01649">
    <property type="entry name" value="Ribosomal_S20p"/>
    <property type="match status" value="1"/>
</dbReference>